<dbReference type="Proteomes" id="UP000555546">
    <property type="component" value="Unassembled WGS sequence"/>
</dbReference>
<protein>
    <recommendedName>
        <fullName evidence="3">Bacteriocin</fullName>
    </recommendedName>
</protein>
<name>A0A7W9EN77_9HYPH</name>
<keyword evidence="2" id="KW-1185">Reference proteome</keyword>
<evidence type="ECO:0008006" key="3">
    <source>
        <dbReference type="Google" id="ProtNLM"/>
    </source>
</evidence>
<dbReference type="RefSeq" id="WP_183657434.1">
    <property type="nucleotide sequence ID" value="NZ_JACIJG010000026.1"/>
</dbReference>
<evidence type="ECO:0000313" key="1">
    <source>
        <dbReference type="EMBL" id="MBB5704263.1"/>
    </source>
</evidence>
<gene>
    <name evidence="1" type="ORF">FHS76_004180</name>
</gene>
<sequence length="71" mass="7238">MNRFIRELDGAELTAVSGGASQVIETAQHIGGEVSFWSGVGAIAGGPVPGAAQFATAGFMIGSLTRDFILK</sequence>
<proteinExistence type="predicted"/>
<dbReference type="EMBL" id="JACIJG010000026">
    <property type="protein sequence ID" value="MBB5704263.1"/>
    <property type="molecule type" value="Genomic_DNA"/>
</dbReference>
<comment type="caution">
    <text evidence="1">The sequence shown here is derived from an EMBL/GenBank/DDBJ whole genome shotgun (WGS) entry which is preliminary data.</text>
</comment>
<reference evidence="1 2" key="1">
    <citation type="submission" date="2020-08" db="EMBL/GenBank/DDBJ databases">
        <title>Genomic Encyclopedia of Type Strains, Phase IV (KMG-IV): sequencing the most valuable type-strain genomes for metagenomic binning, comparative biology and taxonomic classification.</title>
        <authorList>
            <person name="Goeker M."/>
        </authorList>
    </citation>
    <scope>NUCLEOTIDE SEQUENCE [LARGE SCALE GENOMIC DNA]</scope>
    <source>
        <strain evidence="1 2">DSM 26944</strain>
    </source>
</reference>
<dbReference type="AlphaFoldDB" id="A0A7W9EN77"/>
<organism evidence="1 2">
    <name type="scientific">Brucella daejeonensis</name>
    <dbReference type="NCBI Taxonomy" id="659015"/>
    <lineage>
        <taxon>Bacteria</taxon>
        <taxon>Pseudomonadati</taxon>
        <taxon>Pseudomonadota</taxon>
        <taxon>Alphaproteobacteria</taxon>
        <taxon>Hyphomicrobiales</taxon>
        <taxon>Brucellaceae</taxon>
        <taxon>Brucella/Ochrobactrum group</taxon>
        <taxon>Brucella</taxon>
    </lineage>
</organism>
<accession>A0A7W9EN77</accession>
<evidence type="ECO:0000313" key="2">
    <source>
        <dbReference type="Proteomes" id="UP000555546"/>
    </source>
</evidence>